<evidence type="ECO:0000313" key="1">
    <source>
        <dbReference type="EMBL" id="ANH51249.1"/>
    </source>
</evidence>
<dbReference type="EMBL" id="KX229736">
    <property type="protein sequence ID" value="ANH51249.1"/>
    <property type="molecule type" value="Genomic_DNA"/>
</dbReference>
<keyword evidence="2" id="KW-1185">Reference proteome</keyword>
<name>A0A1B0XVU4_9CAUD</name>
<reference evidence="1 2" key="1">
    <citation type="submission" date="2016-05" db="EMBL/GenBank/DDBJ databases">
        <title>Campylobacter bacteriophages isolated in Slovenia.</title>
        <authorList>
            <person name="Janez N."/>
            <person name="Peterka M."/>
            <person name="Accetto T."/>
        </authorList>
    </citation>
    <scope>NUCLEOTIDE SEQUENCE [LARGE SCALE GENOMIC DNA]</scope>
</reference>
<evidence type="ECO:0000313" key="2">
    <source>
        <dbReference type="Proteomes" id="UP000221511"/>
    </source>
</evidence>
<dbReference type="Proteomes" id="UP000221511">
    <property type="component" value="Segment"/>
</dbReference>
<accession>A0A1B0XVU4</accession>
<sequence length="99" mass="11637">MYTKYLYESSLDLQFEVTDQDFDESFLNFNKELPVSLSETLKLKYNIKLSLKFQSKYDDIGILVKLNDNGKYIVYSNSIENIDKFIIFVDTLNQNKGNL</sequence>
<proteinExistence type="predicted"/>
<organism evidence="1 2">
    <name type="scientific">Campylobacter phage PC5</name>
    <dbReference type="NCBI Taxonomy" id="1541690"/>
    <lineage>
        <taxon>Viruses</taxon>
        <taxon>Duplodnaviria</taxon>
        <taxon>Heunggongvirae</taxon>
        <taxon>Uroviricota</taxon>
        <taxon>Caudoviricetes</taxon>
        <taxon>Connertonviridae</taxon>
        <taxon>Fletchervirus</taxon>
        <taxon>Fletchervirus PC5</taxon>
    </lineage>
</organism>
<gene>
    <name evidence="1" type="ORF">PC5_00130</name>
</gene>
<protein>
    <submittedName>
        <fullName evidence="1">Uncharacterized protein</fullName>
    </submittedName>
</protein>